<evidence type="ECO:0000313" key="1">
    <source>
        <dbReference type="EMBL" id="GGJ59067.1"/>
    </source>
</evidence>
<name>A0ABQ2DIQ6_9DEIO</name>
<organism evidence="1 2">
    <name type="scientific">Deinococcus roseus</name>
    <dbReference type="NCBI Taxonomy" id="392414"/>
    <lineage>
        <taxon>Bacteria</taxon>
        <taxon>Thermotogati</taxon>
        <taxon>Deinococcota</taxon>
        <taxon>Deinococci</taxon>
        <taxon>Deinococcales</taxon>
        <taxon>Deinococcaceae</taxon>
        <taxon>Deinococcus</taxon>
    </lineage>
</organism>
<evidence type="ECO:0000313" key="2">
    <source>
        <dbReference type="Proteomes" id="UP000632222"/>
    </source>
</evidence>
<accession>A0ABQ2DIQ6</accession>
<protein>
    <recommendedName>
        <fullName evidence="3">HEPN domain-containing protein</fullName>
    </recommendedName>
</protein>
<comment type="caution">
    <text evidence="1">The sequence shown here is derived from an EMBL/GenBank/DDBJ whole genome shotgun (WGS) entry which is preliminary data.</text>
</comment>
<reference evidence="2" key="1">
    <citation type="journal article" date="2019" name="Int. J. Syst. Evol. Microbiol.">
        <title>The Global Catalogue of Microorganisms (GCM) 10K type strain sequencing project: providing services to taxonomists for standard genome sequencing and annotation.</title>
        <authorList>
            <consortium name="The Broad Institute Genomics Platform"/>
            <consortium name="The Broad Institute Genome Sequencing Center for Infectious Disease"/>
            <person name="Wu L."/>
            <person name="Ma J."/>
        </authorList>
    </citation>
    <scope>NUCLEOTIDE SEQUENCE [LARGE SCALE GENOMIC DNA]</scope>
    <source>
        <strain evidence="2">JCM 14370</strain>
    </source>
</reference>
<dbReference type="Proteomes" id="UP000632222">
    <property type="component" value="Unassembled WGS sequence"/>
</dbReference>
<dbReference type="EMBL" id="BMOD01000048">
    <property type="protein sequence ID" value="GGJ59067.1"/>
    <property type="molecule type" value="Genomic_DNA"/>
</dbReference>
<evidence type="ECO:0008006" key="3">
    <source>
        <dbReference type="Google" id="ProtNLM"/>
    </source>
</evidence>
<sequence>MRVKSCGQALQELLRVIILLQGSTSAHTNTEALKALQKAHELLNGPSHFDPLPEKRVSATQPTYHAYHARNATQQALALLEKHLSSDDSQILMQASDLVREAYEVL</sequence>
<keyword evidence="2" id="KW-1185">Reference proteome</keyword>
<proteinExistence type="predicted"/>
<gene>
    <name evidence="1" type="ORF">GCM10008938_51420</name>
</gene>